<evidence type="ECO:0000256" key="3">
    <source>
        <dbReference type="ARBA" id="ARBA00022679"/>
    </source>
</evidence>
<dbReference type="PROSITE" id="PS01188">
    <property type="entry name" value="ELO"/>
    <property type="match status" value="1"/>
</dbReference>
<evidence type="ECO:0000256" key="6">
    <source>
        <dbReference type="ARBA" id="ARBA00022989"/>
    </source>
</evidence>
<dbReference type="EC" id="2.3.1.199" evidence="10"/>
<keyword evidence="4 10" id="KW-0812">Transmembrane</keyword>
<dbReference type="Pfam" id="PF01151">
    <property type="entry name" value="ELO"/>
    <property type="match status" value="1"/>
</dbReference>
<dbReference type="GeneID" id="100377822"/>
<feature type="transmembrane region" description="Helical" evidence="10">
    <location>
        <begin position="148"/>
        <end position="166"/>
    </location>
</feature>
<evidence type="ECO:0000256" key="10">
    <source>
        <dbReference type="RuleBase" id="RU361115"/>
    </source>
</evidence>
<evidence type="ECO:0000313" key="12">
    <source>
        <dbReference type="RefSeq" id="XP_002733844.1"/>
    </source>
</evidence>
<feature type="transmembrane region" description="Helical" evidence="10">
    <location>
        <begin position="69"/>
        <end position="91"/>
    </location>
</feature>
<feature type="transmembrane region" description="Helical" evidence="10">
    <location>
        <begin position="111"/>
        <end position="136"/>
    </location>
</feature>
<dbReference type="RefSeq" id="XP_002733844.1">
    <property type="nucleotide sequence ID" value="XM_002733798.2"/>
</dbReference>
<feature type="non-terminal residue" evidence="12">
    <location>
        <position position="212"/>
    </location>
</feature>
<reference evidence="12" key="1">
    <citation type="submission" date="2025-08" db="UniProtKB">
        <authorList>
            <consortium name="RefSeq"/>
        </authorList>
    </citation>
    <scope>IDENTIFICATION</scope>
    <source>
        <tissue evidence="12">Testes</tissue>
    </source>
</reference>
<accession>A0ABM0GNH4</accession>
<comment type="subcellular location">
    <subcellularLocation>
        <location evidence="1">Membrane</location>
        <topology evidence="1">Multi-pass membrane protein</topology>
    </subcellularLocation>
</comment>
<keyword evidence="3 10" id="KW-0808">Transferase</keyword>
<keyword evidence="8 10" id="KW-0472">Membrane</keyword>
<comment type="catalytic activity">
    <reaction evidence="10">
        <text>a very-long-chain acyl-CoA + malonyl-CoA + H(+) = a very-long-chain 3-oxoacyl-CoA + CO2 + CoA</text>
        <dbReference type="Rhea" id="RHEA:32727"/>
        <dbReference type="ChEBI" id="CHEBI:15378"/>
        <dbReference type="ChEBI" id="CHEBI:16526"/>
        <dbReference type="ChEBI" id="CHEBI:57287"/>
        <dbReference type="ChEBI" id="CHEBI:57384"/>
        <dbReference type="ChEBI" id="CHEBI:90725"/>
        <dbReference type="ChEBI" id="CHEBI:90736"/>
        <dbReference type="EC" id="2.3.1.199"/>
    </reaction>
</comment>
<keyword evidence="11" id="KW-1185">Reference proteome</keyword>
<sequence length="212" mass="25454">MELIKDKLYEIREQYEYSMSNGDKRVENWFLMSSPWPTLAVILVYYIFIWLGPKYMENREAYKLQTPMIIYNFSIMGLSVYIWCSCVYSMYMAGYKFSCTPVSYTYDTYDITIAAALWWYYFSKGIELLDTVFFILRKKNNQLSFLHVYHHSTMFILWWIGVKWVAGGQSTVGASINCFVHIIMYFYYGMSALGPRFQKFLWWKKYLTILQL</sequence>
<evidence type="ECO:0000256" key="2">
    <source>
        <dbReference type="ARBA" id="ARBA00022516"/>
    </source>
</evidence>
<evidence type="ECO:0000313" key="11">
    <source>
        <dbReference type="Proteomes" id="UP000694865"/>
    </source>
</evidence>
<name>A0ABM0GNH4_SACKO</name>
<dbReference type="InterPro" id="IPR030457">
    <property type="entry name" value="ELO_CS"/>
</dbReference>
<dbReference type="InterPro" id="IPR002076">
    <property type="entry name" value="ELO_fam"/>
</dbReference>
<dbReference type="PANTHER" id="PTHR11157:SF12">
    <property type="entry name" value="ELONGATION OF VERY LONG CHAIN FATTY ACIDS PROTEIN 4"/>
    <property type="match status" value="1"/>
</dbReference>
<proteinExistence type="inferred from homology"/>
<keyword evidence="5 10" id="KW-0276">Fatty acid metabolism</keyword>
<dbReference type="PANTHER" id="PTHR11157">
    <property type="entry name" value="FATTY ACID ACYL TRANSFERASE-RELATED"/>
    <property type="match status" value="1"/>
</dbReference>
<evidence type="ECO:0000256" key="5">
    <source>
        <dbReference type="ARBA" id="ARBA00022832"/>
    </source>
</evidence>
<evidence type="ECO:0000256" key="1">
    <source>
        <dbReference type="ARBA" id="ARBA00004141"/>
    </source>
</evidence>
<organism evidence="11 12">
    <name type="scientific">Saccoglossus kowalevskii</name>
    <name type="common">Acorn worm</name>
    <dbReference type="NCBI Taxonomy" id="10224"/>
    <lineage>
        <taxon>Eukaryota</taxon>
        <taxon>Metazoa</taxon>
        <taxon>Hemichordata</taxon>
        <taxon>Enteropneusta</taxon>
        <taxon>Harrimaniidae</taxon>
        <taxon>Saccoglossus</taxon>
    </lineage>
</organism>
<evidence type="ECO:0000256" key="7">
    <source>
        <dbReference type="ARBA" id="ARBA00023098"/>
    </source>
</evidence>
<evidence type="ECO:0000256" key="9">
    <source>
        <dbReference type="ARBA" id="ARBA00023160"/>
    </source>
</evidence>
<gene>
    <name evidence="12" type="primary">LOC100377822</name>
</gene>
<evidence type="ECO:0000256" key="4">
    <source>
        <dbReference type="ARBA" id="ARBA00022692"/>
    </source>
</evidence>
<keyword evidence="6 10" id="KW-1133">Transmembrane helix</keyword>
<keyword evidence="7 10" id="KW-0443">Lipid metabolism</keyword>
<protein>
    <recommendedName>
        <fullName evidence="10">Elongation of very long chain fatty acids protein</fullName>
        <ecNumber evidence="10">2.3.1.199</ecNumber>
    </recommendedName>
    <alternativeName>
        <fullName evidence="10">Very-long-chain 3-oxoacyl-CoA synthase</fullName>
    </alternativeName>
</protein>
<feature type="transmembrane region" description="Helical" evidence="10">
    <location>
        <begin position="29"/>
        <end position="48"/>
    </location>
</feature>
<comment type="similarity">
    <text evidence="10">Belongs to the ELO family.</text>
</comment>
<keyword evidence="2 10" id="KW-0444">Lipid biosynthesis</keyword>
<evidence type="ECO:0000256" key="8">
    <source>
        <dbReference type="ARBA" id="ARBA00023136"/>
    </source>
</evidence>
<keyword evidence="9 10" id="KW-0275">Fatty acid biosynthesis</keyword>
<dbReference type="Proteomes" id="UP000694865">
    <property type="component" value="Unplaced"/>
</dbReference>
<feature type="transmembrane region" description="Helical" evidence="10">
    <location>
        <begin position="172"/>
        <end position="190"/>
    </location>
</feature>